<organism evidence="3 4">
    <name type="scientific">Methylobacterium marchantiae</name>
    <dbReference type="NCBI Taxonomy" id="600331"/>
    <lineage>
        <taxon>Bacteria</taxon>
        <taxon>Pseudomonadati</taxon>
        <taxon>Pseudomonadota</taxon>
        <taxon>Alphaproteobacteria</taxon>
        <taxon>Hyphomicrobiales</taxon>
        <taxon>Methylobacteriaceae</taxon>
        <taxon>Methylobacterium</taxon>
    </lineage>
</organism>
<dbReference type="InterPro" id="IPR029063">
    <property type="entry name" value="SAM-dependent_MTases_sf"/>
</dbReference>
<keyword evidence="1 3" id="KW-0489">Methyltransferase</keyword>
<dbReference type="EMBL" id="JBHTND010000003">
    <property type="protein sequence ID" value="MFD1300637.1"/>
    <property type="molecule type" value="Genomic_DNA"/>
</dbReference>
<dbReference type="InterPro" id="IPR003788">
    <property type="entry name" value="NDUFAF7"/>
</dbReference>
<evidence type="ECO:0000313" key="3">
    <source>
        <dbReference type="EMBL" id="MFD1300637.1"/>
    </source>
</evidence>
<dbReference type="GO" id="GO:0008168">
    <property type="term" value="F:methyltransferase activity"/>
    <property type="evidence" value="ECO:0007669"/>
    <property type="project" value="UniProtKB-KW"/>
</dbReference>
<keyword evidence="2" id="KW-0808">Transferase</keyword>
<dbReference type="SUPFAM" id="SSF53335">
    <property type="entry name" value="S-adenosyl-L-methionine-dependent methyltransferases"/>
    <property type="match status" value="1"/>
</dbReference>
<name>A0ABW3WTI2_9HYPH</name>
<comment type="caution">
    <text evidence="3">The sequence shown here is derived from an EMBL/GenBank/DDBJ whole genome shotgun (WGS) entry which is preliminary data.</text>
</comment>
<evidence type="ECO:0000256" key="2">
    <source>
        <dbReference type="ARBA" id="ARBA00022679"/>
    </source>
</evidence>
<reference evidence="4" key="1">
    <citation type="journal article" date="2019" name="Int. J. Syst. Evol. Microbiol.">
        <title>The Global Catalogue of Microorganisms (GCM) 10K type strain sequencing project: providing services to taxonomists for standard genome sequencing and annotation.</title>
        <authorList>
            <consortium name="The Broad Institute Genomics Platform"/>
            <consortium name="The Broad Institute Genome Sequencing Center for Infectious Disease"/>
            <person name="Wu L."/>
            <person name="Ma J."/>
        </authorList>
    </citation>
    <scope>NUCLEOTIDE SEQUENCE [LARGE SCALE GENOMIC DNA]</scope>
    <source>
        <strain evidence="4">CCUG 56108</strain>
    </source>
</reference>
<dbReference type="PANTHER" id="PTHR12049:SF7">
    <property type="entry name" value="PROTEIN ARGININE METHYLTRANSFERASE NDUFAF7, MITOCHONDRIAL"/>
    <property type="match status" value="1"/>
</dbReference>
<dbReference type="Proteomes" id="UP001597176">
    <property type="component" value="Unassembled WGS sequence"/>
</dbReference>
<dbReference type="PANTHER" id="PTHR12049">
    <property type="entry name" value="PROTEIN ARGININE METHYLTRANSFERASE NDUFAF7, MITOCHONDRIAL"/>
    <property type="match status" value="1"/>
</dbReference>
<evidence type="ECO:0000313" key="4">
    <source>
        <dbReference type="Proteomes" id="UP001597176"/>
    </source>
</evidence>
<keyword evidence="4" id="KW-1185">Reference proteome</keyword>
<proteinExistence type="predicted"/>
<dbReference type="Pfam" id="PF02636">
    <property type="entry name" value="Methyltransf_28"/>
    <property type="match status" value="1"/>
</dbReference>
<gene>
    <name evidence="3" type="ORF">ACFQ4G_03430</name>
</gene>
<protein>
    <submittedName>
        <fullName evidence="3">Class I SAM-dependent methyltransferase</fullName>
    </submittedName>
</protein>
<dbReference type="InterPro" id="IPR038375">
    <property type="entry name" value="NDUFAF7_sf"/>
</dbReference>
<accession>A0ABW3WTI2</accession>
<dbReference type="GO" id="GO:0032259">
    <property type="term" value="P:methylation"/>
    <property type="evidence" value="ECO:0007669"/>
    <property type="project" value="UniProtKB-KW"/>
</dbReference>
<evidence type="ECO:0000256" key="1">
    <source>
        <dbReference type="ARBA" id="ARBA00022603"/>
    </source>
</evidence>
<sequence>MTPPLFAEIRDEIVEAGPMSIARYMALCLGHPLHGYYRTRDPLGARGDFITAPEISQMFGELIGIWIAATWAAMGEPGDLILGELGPGRGTLMADALRALARAAPGLRPNVHLVETSPVLRAAQASRLGQVSAIWHDGIETLPDGPMIVVANEFFDALPVRQFQRTERGWCERLVGVSPDGGRLGFGLAAEPDREIGADAPIGVVMTVPGPALDITRALSRRLVAKGGALLAIDYGHVRPGFGDTLQAVAAHRFTNPLGAPGEADLTAHVDFSALGRAASVEGARVDGPLDQGAFLINLGLRQRADRLKRDATRDQAEAIDTAVARLTASGRRGMGTLFKAIGIADPRMPPLPGLVPDLSA</sequence>
<dbReference type="RefSeq" id="WP_238203520.1">
    <property type="nucleotide sequence ID" value="NZ_JBHTND010000003.1"/>
</dbReference>
<dbReference type="Gene3D" id="3.40.50.12710">
    <property type="match status" value="1"/>
</dbReference>